<evidence type="ECO:0000256" key="1">
    <source>
        <dbReference type="SAM" id="MobiDB-lite"/>
    </source>
</evidence>
<keyword evidence="2" id="KW-1133">Transmembrane helix</keyword>
<feature type="region of interest" description="Disordered" evidence="1">
    <location>
        <begin position="764"/>
        <end position="787"/>
    </location>
</feature>
<gene>
    <name evidence="3" type="ORF">CEUSTIGMA_g66.t1</name>
</gene>
<name>A0A250WPZ1_9CHLO</name>
<evidence type="ECO:0000313" key="4">
    <source>
        <dbReference type="Proteomes" id="UP000232323"/>
    </source>
</evidence>
<dbReference type="AlphaFoldDB" id="A0A250WPZ1"/>
<accession>A0A250WPZ1</accession>
<protein>
    <submittedName>
        <fullName evidence="3">Uncharacterized protein</fullName>
    </submittedName>
</protein>
<dbReference type="OrthoDB" id="538917at2759"/>
<organism evidence="3 4">
    <name type="scientific">Chlamydomonas eustigma</name>
    <dbReference type="NCBI Taxonomy" id="1157962"/>
    <lineage>
        <taxon>Eukaryota</taxon>
        <taxon>Viridiplantae</taxon>
        <taxon>Chlorophyta</taxon>
        <taxon>core chlorophytes</taxon>
        <taxon>Chlorophyceae</taxon>
        <taxon>CS clade</taxon>
        <taxon>Chlamydomonadales</taxon>
        <taxon>Chlamydomonadaceae</taxon>
        <taxon>Chlamydomonas</taxon>
    </lineage>
</organism>
<dbReference type="Proteomes" id="UP000232323">
    <property type="component" value="Unassembled WGS sequence"/>
</dbReference>
<keyword evidence="2" id="KW-0812">Transmembrane</keyword>
<keyword evidence="2" id="KW-0472">Membrane</keyword>
<keyword evidence="4" id="KW-1185">Reference proteome</keyword>
<evidence type="ECO:0000256" key="2">
    <source>
        <dbReference type="SAM" id="Phobius"/>
    </source>
</evidence>
<feature type="compositionally biased region" description="Basic and acidic residues" evidence="1">
    <location>
        <begin position="59"/>
        <end position="68"/>
    </location>
</feature>
<dbReference type="EMBL" id="BEGY01000001">
    <property type="protein sequence ID" value="GAX72610.1"/>
    <property type="molecule type" value="Genomic_DNA"/>
</dbReference>
<feature type="transmembrane region" description="Helical" evidence="2">
    <location>
        <begin position="335"/>
        <end position="367"/>
    </location>
</feature>
<sequence>MTETNASIRTLWDVVHNKQSSDDTDVNDGALIVAHNKVCLKPPGSDRNKQGAAVSGRTAVHDQVKETRSGAGGLESEDSSRWSKFKELMFDAYALQEKPSTLIGCIITVAVLAATVVYLVVVLIQAMNAPLVQTSSVYWTIGAGPFPANVTCVAYDGCYFSNKLSVQWATPVALSVDSAQTQCMFLAYQQSYIFNITFSNSPLDGLQMIYNSTNVADSVPAGFGALVASETNCFGLGLGPPSCNSGMMFMPSPIGPGFTLLTYVETHNTTVSSGPSALRREWFLGKFTNDTGVVPGSTPCLDSLPNNLLNDPHMVQARLRYNTFYTVQTISRDNILLVLFGSVGGAYSLFLQFGGWLIGLCSMWVIISLKTKTIVKRLTRSGRIESELRRGSLAANTHTTASHERDDEDENIEEFRDFLDEKKGRKANHNAVNQEDCCRLDIAAIELVTGSRKEVDSACDLQLMRRVGSSCAYCRDQISVHKNKMAVVSTRTLHSGPLVSPDDCTRTLYSGPLVSPDDCTRTLYSGPLVSPDDCTRTLHSGPLVSPDDCTRTLYSGPLVTSDDCTRTLYSGPLVSPDDCTRTLYSGPLVSPDDCTRTLYSGPLLSPDDCYMLSPKEHGHLPAAPQADGGRAAANALLDASAAASVVTMRSPFEEASSLIHRPSAAAAFLAHPSAASASPISASSQATTDCYDDEHHDHTRLDACSAVKRSRGQNISTRKQAGSPFAAAPALQNDDHHLPVVLHSMTPAAATAVLKLPGAMSTTYSPVKQHGSINDTDRRQSSRNGNAKAAYIQGDHHCCDQQHQPLIHSGSLSSSLSNKLQQQHLSPGRILQFDAAASITNQASLSRAVSQTVCRMMSSLMSVSPMKQQDASESQYQQMTAGGDQHEL</sequence>
<evidence type="ECO:0000313" key="3">
    <source>
        <dbReference type="EMBL" id="GAX72610.1"/>
    </source>
</evidence>
<feature type="compositionally biased region" description="Polar residues" evidence="1">
    <location>
        <begin position="764"/>
        <end position="774"/>
    </location>
</feature>
<feature type="transmembrane region" description="Helical" evidence="2">
    <location>
        <begin position="102"/>
        <end position="124"/>
    </location>
</feature>
<feature type="compositionally biased region" description="Polar residues" evidence="1">
    <location>
        <begin position="864"/>
        <end position="880"/>
    </location>
</feature>
<comment type="caution">
    <text evidence="3">The sequence shown here is derived from an EMBL/GenBank/DDBJ whole genome shotgun (WGS) entry which is preliminary data.</text>
</comment>
<proteinExistence type="predicted"/>
<reference evidence="3 4" key="1">
    <citation type="submission" date="2017-08" db="EMBL/GenBank/DDBJ databases">
        <title>Acidophilic green algal genome provides insights into adaptation to an acidic environment.</title>
        <authorList>
            <person name="Hirooka S."/>
            <person name="Hirose Y."/>
            <person name="Kanesaki Y."/>
            <person name="Higuchi S."/>
            <person name="Fujiwara T."/>
            <person name="Onuma R."/>
            <person name="Era A."/>
            <person name="Ohbayashi R."/>
            <person name="Uzuka A."/>
            <person name="Nozaki H."/>
            <person name="Yoshikawa H."/>
            <person name="Miyagishima S.Y."/>
        </authorList>
    </citation>
    <scope>NUCLEOTIDE SEQUENCE [LARGE SCALE GENOMIC DNA]</scope>
    <source>
        <strain evidence="3 4">NIES-2499</strain>
    </source>
</reference>
<feature type="region of interest" description="Disordered" evidence="1">
    <location>
        <begin position="42"/>
        <end position="77"/>
    </location>
</feature>
<feature type="region of interest" description="Disordered" evidence="1">
    <location>
        <begin position="864"/>
        <end position="888"/>
    </location>
</feature>